<proteinExistence type="predicted"/>
<dbReference type="AlphaFoldDB" id="A0AA38H0C8"/>
<gene>
    <name evidence="2" type="ORF">MKK02DRAFT_41562</name>
</gene>
<feature type="compositionally biased region" description="Polar residues" evidence="1">
    <location>
        <begin position="13"/>
        <end position="34"/>
    </location>
</feature>
<dbReference type="EMBL" id="JAKWFO010000016">
    <property type="protein sequence ID" value="KAI9631928.1"/>
    <property type="molecule type" value="Genomic_DNA"/>
</dbReference>
<accession>A0AA38H0C8</accession>
<sequence>MFSGFEAVECAPRNSTADPRSGGSSSHLSPTPTLVTPPDKAKRKHKPAPVPWGYKLHPSGKGYYRVATPQQLQAHGGGSRRRGKDGYVGGATGGWGGGDGGCGDGGGGGGSGGGDGGS</sequence>
<keyword evidence="3" id="KW-1185">Reference proteome</keyword>
<feature type="compositionally biased region" description="Gly residues" evidence="1">
    <location>
        <begin position="86"/>
        <end position="118"/>
    </location>
</feature>
<dbReference type="Proteomes" id="UP001164286">
    <property type="component" value="Unassembled WGS sequence"/>
</dbReference>
<evidence type="ECO:0000313" key="2">
    <source>
        <dbReference type="EMBL" id="KAI9631928.1"/>
    </source>
</evidence>
<feature type="region of interest" description="Disordered" evidence="1">
    <location>
        <begin position="1"/>
        <end position="56"/>
    </location>
</feature>
<organism evidence="2 3">
    <name type="scientific">Dioszegia hungarica</name>
    <dbReference type="NCBI Taxonomy" id="4972"/>
    <lineage>
        <taxon>Eukaryota</taxon>
        <taxon>Fungi</taxon>
        <taxon>Dikarya</taxon>
        <taxon>Basidiomycota</taxon>
        <taxon>Agaricomycotina</taxon>
        <taxon>Tremellomycetes</taxon>
        <taxon>Tremellales</taxon>
        <taxon>Bulleribasidiaceae</taxon>
        <taxon>Dioszegia</taxon>
    </lineage>
</organism>
<comment type="caution">
    <text evidence="2">The sequence shown here is derived from an EMBL/GenBank/DDBJ whole genome shotgun (WGS) entry which is preliminary data.</text>
</comment>
<dbReference type="GeneID" id="77730821"/>
<name>A0AA38H0C8_9TREE</name>
<dbReference type="RefSeq" id="XP_052941705.1">
    <property type="nucleotide sequence ID" value="XM_053091616.1"/>
</dbReference>
<evidence type="ECO:0000313" key="3">
    <source>
        <dbReference type="Proteomes" id="UP001164286"/>
    </source>
</evidence>
<feature type="region of interest" description="Disordered" evidence="1">
    <location>
        <begin position="68"/>
        <end position="118"/>
    </location>
</feature>
<protein>
    <submittedName>
        <fullName evidence="2">Uncharacterized protein</fullName>
    </submittedName>
</protein>
<reference evidence="2" key="1">
    <citation type="journal article" date="2022" name="G3 (Bethesda)">
        <title>High quality genome of the basidiomycete yeast Dioszegia hungarica PDD-24b-2 isolated from cloud water.</title>
        <authorList>
            <person name="Jarrige D."/>
            <person name="Haridas S."/>
            <person name="Bleykasten-Grosshans C."/>
            <person name="Joly M."/>
            <person name="Nadalig T."/>
            <person name="Sancelme M."/>
            <person name="Vuilleumier S."/>
            <person name="Grigoriev I.V."/>
            <person name="Amato P."/>
            <person name="Bringel F."/>
        </authorList>
    </citation>
    <scope>NUCLEOTIDE SEQUENCE</scope>
    <source>
        <strain evidence="2">PDD-24b-2</strain>
    </source>
</reference>
<evidence type="ECO:0000256" key="1">
    <source>
        <dbReference type="SAM" id="MobiDB-lite"/>
    </source>
</evidence>